<keyword evidence="4" id="KW-0804">Transcription</keyword>
<dbReference type="Gene3D" id="1.10.10.10">
    <property type="entry name" value="Winged helix-like DNA-binding domain superfamily/Winged helix DNA-binding domain"/>
    <property type="match status" value="1"/>
</dbReference>
<keyword evidence="3" id="KW-0238">DNA-binding</keyword>
<evidence type="ECO:0000256" key="1">
    <source>
        <dbReference type="ARBA" id="ARBA00009437"/>
    </source>
</evidence>
<dbReference type="GO" id="GO:0003677">
    <property type="term" value="F:DNA binding"/>
    <property type="evidence" value="ECO:0007669"/>
    <property type="project" value="UniProtKB-KW"/>
</dbReference>
<feature type="domain" description="HTH lysR-type" evidence="5">
    <location>
        <begin position="6"/>
        <end position="63"/>
    </location>
</feature>
<dbReference type="EMBL" id="LR743507">
    <property type="protein sequence ID" value="CAA2105158.1"/>
    <property type="molecule type" value="Genomic_DNA"/>
</dbReference>
<dbReference type="SUPFAM" id="SSF53850">
    <property type="entry name" value="Periplasmic binding protein-like II"/>
    <property type="match status" value="1"/>
</dbReference>
<gene>
    <name evidence="6" type="primary">pcpR_2</name>
    <name evidence="6" type="ORF">VVAX_03115</name>
</gene>
<protein>
    <submittedName>
        <fullName evidence="6">PCP degradation transcriptional activation protein</fullName>
    </submittedName>
</protein>
<evidence type="ECO:0000259" key="5">
    <source>
        <dbReference type="PROSITE" id="PS50931"/>
    </source>
</evidence>
<dbReference type="RefSeq" id="WP_339090708.1">
    <property type="nucleotide sequence ID" value="NZ_LR743507.1"/>
</dbReference>
<name>A0A679JGT8_VARPD</name>
<dbReference type="GO" id="GO:0003700">
    <property type="term" value="F:DNA-binding transcription factor activity"/>
    <property type="evidence" value="ECO:0007669"/>
    <property type="project" value="InterPro"/>
</dbReference>
<dbReference type="InterPro" id="IPR037402">
    <property type="entry name" value="YidZ_PBP2"/>
</dbReference>
<dbReference type="CDD" id="cd08417">
    <property type="entry name" value="PBP2_Nitroaromatics_like"/>
    <property type="match status" value="1"/>
</dbReference>
<dbReference type="SUPFAM" id="SSF46785">
    <property type="entry name" value="Winged helix' DNA-binding domain"/>
    <property type="match status" value="1"/>
</dbReference>
<accession>A0A679JGT8</accession>
<dbReference type="Gene3D" id="3.40.190.10">
    <property type="entry name" value="Periplasmic binding protein-like II"/>
    <property type="match status" value="2"/>
</dbReference>
<dbReference type="AlphaFoldDB" id="A0A679JGT8"/>
<dbReference type="PROSITE" id="PS50931">
    <property type="entry name" value="HTH_LYSR"/>
    <property type="match status" value="1"/>
</dbReference>
<dbReference type="PANTHER" id="PTHR30118">
    <property type="entry name" value="HTH-TYPE TRANSCRIPTIONAL REGULATOR LEUO-RELATED"/>
    <property type="match status" value="1"/>
</dbReference>
<dbReference type="InterPro" id="IPR000847">
    <property type="entry name" value="LysR_HTH_N"/>
</dbReference>
<sequence length="316" mass="33964">MDLHGIDLNLLVAFDALLAERSVTRAGARIYRSQPAVSAALARLRLLLKDELFVRGPNGLQPTPRALDIGEPLSQALAEIQRILQFTQAFDPGSSPATFTIALSEHPAFVLLPRLIAFLAEAAPQVDLRVRSFTARDDAVALLDAGEVDLAVGVPPTSPSGRILTQPLFEERFVCVMRKGHPAAKVPLTLDAFVELTHLLVSPENERFGLVDAQLAQQGLQRRLGLTLPHMYAAPMLVAHSDMVATLMHGAVLASGYGGELCVQPPPLALAPVPFVMAWHRRNDAHPAQRWLRDSVAGLPGLGLGHLAPPVPLTPA</sequence>
<keyword evidence="2" id="KW-0805">Transcription regulation</keyword>
<evidence type="ECO:0000256" key="3">
    <source>
        <dbReference type="ARBA" id="ARBA00023125"/>
    </source>
</evidence>
<dbReference type="InterPro" id="IPR036388">
    <property type="entry name" value="WH-like_DNA-bd_sf"/>
</dbReference>
<evidence type="ECO:0000256" key="4">
    <source>
        <dbReference type="ARBA" id="ARBA00023163"/>
    </source>
</evidence>
<organism evidence="6">
    <name type="scientific">Variovorax paradoxus</name>
    <dbReference type="NCBI Taxonomy" id="34073"/>
    <lineage>
        <taxon>Bacteria</taxon>
        <taxon>Pseudomonadati</taxon>
        <taxon>Pseudomonadota</taxon>
        <taxon>Betaproteobacteria</taxon>
        <taxon>Burkholderiales</taxon>
        <taxon>Comamonadaceae</taxon>
        <taxon>Variovorax</taxon>
    </lineage>
</organism>
<dbReference type="InterPro" id="IPR050389">
    <property type="entry name" value="LysR-type_TF"/>
</dbReference>
<dbReference type="Pfam" id="PF03466">
    <property type="entry name" value="LysR_substrate"/>
    <property type="match status" value="1"/>
</dbReference>
<proteinExistence type="inferred from homology"/>
<dbReference type="Pfam" id="PF00126">
    <property type="entry name" value="HTH_1"/>
    <property type="match status" value="1"/>
</dbReference>
<reference evidence="6" key="1">
    <citation type="submission" date="2019-12" db="EMBL/GenBank/DDBJ databases">
        <authorList>
            <person name="Cremers G."/>
        </authorList>
    </citation>
    <scope>NUCLEOTIDE SEQUENCE</scope>
    <source>
        <strain evidence="6">Vvax</strain>
    </source>
</reference>
<evidence type="ECO:0000313" key="6">
    <source>
        <dbReference type="EMBL" id="CAA2105158.1"/>
    </source>
</evidence>
<comment type="similarity">
    <text evidence="1">Belongs to the LysR transcriptional regulatory family.</text>
</comment>
<dbReference type="InterPro" id="IPR005119">
    <property type="entry name" value="LysR_subst-bd"/>
</dbReference>
<dbReference type="InterPro" id="IPR036390">
    <property type="entry name" value="WH_DNA-bd_sf"/>
</dbReference>
<evidence type="ECO:0000256" key="2">
    <source>
        <dbReference type="ARBA" id="ARBA00023015"/>
    </source>
</evidence>
<dbReference type="PANTHER" id="PTHR30118:SF15">
    <property type="entry name" value="TRANSCRIPTIONAL REGULATORY PROTEIN"/>
    <property type="match status" value="1"/>
</dbReference>